<protein>
    <submittedName>
        <fullName evidence="1">Uncharacterized protein</fullName>
    </submittedName>
</protein>
<accession>A0ABR4CZB6</accession>
<keyword evidence="2" id="KW-1185">Reference proteome</keyword>
<sequence>MIANSFTHENEIKLASEGVHSFKRSTGQFTSIPLASHIPFVTSGYFNWIAEGSLVDWSGFFTRPISIHHGLQ</sequence>
<organism evidence="1 2">
    <name type="scientific">Oculimacula yallundae</name>
    <dbReference type="NCBI Taxonomy" id="86028"/>
    <lineage>
        <taxon>Eukaryota</taxon>
        <taxon>Fungi</taxon>
        <taxon>Dikarya</taxon>
        <taxon>Ascomycota</taxon>
        <taxon>Pezizomycotina</taxon>
        <taxon>Leotiomycetes</taxon>
        <taxon>Helotiales</taxon>
        <taxon>Ploettnerulaceae</taxon>
        <taxon>Oculimacula</taxon>
    </lineage>
</organism>
<proteinExistence type="predicted"/>
<name>A0ABR4CZB6_9HELO</name>
<dbReference type="EMBL" id="JAZHXI010000001">
    <property type="protein sequence ID" value="KAL2075265.1"/>
    <property type="molecule type" value="Genomic_DNA"/>
</dbReference>
<gene>
    <name evidence="1" type="ORF">VTL71DRAFT_208</name>
</gene>
<evidence type="ECO:0000313" key="2">
    <source>
        <dbReference type="Proteomes" id="UP001595075"/>
    </source>
</evidence>
<comment type="caution">
    <text evidence="1">The sequence shown here is derived from an EMBL/GenBank/DDBJ whole genome shotgun (WGS) entry which is preliminary data.</text>
</comment>
<reference evidence="1 2" key="1">
    <citation type="journal article" date="2024" name="Commun. Biol.">
        <title>Comparative genomic analysis of thermophilic fungi reveals convergent evolutionary adaptations and gene losses.</title>
        <authorList>
            <person name="Steindorff A.S."/>
            <person name="Aguilar-Pontes M.V."/>
            <person name="Robinson A.J."/>
            <person name="Andreopoulos B."/>
            <person name="LaButti K."/>
            <person name="Kuo A."/>
            <person name="Mondo S."/>
            <person name="Riley R."/>
            <person name="Otillar R."/>
            <person name="Haridas S."/>
            <person name="Lipzen A."/>
            <person name="Grimwood J."/>
            <person name="Schmutz J."/>
            <person name="Clum A."/>
            <person name="Reid I.D."/>
            <person name="Moisan M.C."/>
            <person name="Butler G."/>
            <person name="Nguyen T.T.M."/>
            <person name="Dewar K."/>
            <person name="Conant G."/>
            <person name="Drula E."/>
            <person name="Henrissat B."/>
            <person name="Hansel C."/>
            <person name="Singer S."/>
            <person name="Hutchinson M.I."/>
            <person name="de Vries R.P."/>
            <person name="Natvig D.O."/>
            <person name="Powell A.J."/>
            <person name="Tsang A."/>
            <person name="Grigoriev I.V."/>
        </authorList>
    </citation>
    <scope>NUCLEOTIDE SEQUENCE [LARGE SCALE GENOMIC DNA]</scope>
    <source>
        <strain evidence="1 2">CBS 494.80</strain>
    </source>
</reference>
<evidence type="ECO:0000313" key="1">
    <source>
        <dbReference type="EMBL" id="KAL2075265.1"/>
    </source>
</evidence>
<dbReference type="Proteomes" id="UP001595075">
    <property type="component" value="Unassembled WGS sequence"/>
</dbReference>